<name>A0A6P3XIS8_DINQU</name>
<feature type="compositionally biased region" description="Basic and acidic residues" evidence="1">
    <location>
        <begin position="755"/>
        <end position="769"/>
    </location>
</feature>
<proteinExistence type="predicted"/>
<dbReference type="KEGG" id="dqu:106746168"/>
<feature type="region of interest" description="Disordered" evidence="1">
    <location>
        <begin position="307"/>
        <end position="334"/>
    </location>
</feature>
<feature type="compositionally biased region" description="Acidic residues" evidence="1">
    <location>
        <begin position="877"/>
        <end position="887"/>
    </location>
</feature>
<feature type="region of interest" description="Disordered" evidence="1">
    <location>
        <begin position="230"/>
        <end position="249"/>
    </location>
</feature>
<dbReference type="GeneID" id="106746168"/>
<dbReference type="OrthoDB" id="7551962at2759"/>
<feature type="compositionally biased region" description="Basic and acidic residues" evidence="1">
    <location>
        <begin position="867"/>
        <end position="876"/>
    </location>
</feature>
<evidence type="ECO:0000313" key="3">
    <source>
        <dbReference type="RefSeq" id="XP_014477908.1"/>
    </source>
</evidence>
<sequence>MNLHLFFCITVDPSNKQQVHDVVTEKSAQAASEIKPVMQPAYISNFISRSKVSFTRKNSVDSLEKKPSEPWWTHHAHPQQPKGSLKQQIASQTFSPRDERDENTKLPLEMDAVKITTIIETMRRRVQRSARTAEGTKGSIQEIIARKRSRRSLRESGNDRAMATKNLRRVQQGKLLPTTKRATNTRNLQATGDTSVPSTVFYKRIWEYINGTRPHSDIISSCSALGNNSNKTDNSTCVDKDPAVSQSQKGELRSVASTVKPERELYEHIWDIINATSGNHQVKYGNAKARSKRDTSIPIGKTFKAASGRSCVQEEEADREGDEQARTTDEGANEEAYTIQPREISASDPYISGFWALVNQQWQPKTAISDAVEESELSDPIVSSRANAASEATEVADLNRPSAQSDIDDSSEDTLTTTGDAGEETRRDKPDLTEPGPPYPPGRENSNSSSLSPADTVDKASQKDDRAEYAEHDEKAGPLYDPANIPYVEVPDYSDQRDDTLDKGNRSASEVQYKEEYDDGDYAGHGSSYRADDSSSKSPNAEFPSLPATQAGNDGLESSSNTNVSRCAENQNSTECADKRDARDHSDDDISSDAYRAPEASAGSARSAQREDSVEDFAPITFDINDYNKPFDLDAFLKNEPIFERVHGAASEAEMRHEDDEKGADHDDVDTKESEKSDRDDESEEIEKSDRDDETDDYTTSPKGGWYGYFVKNADFHNDANAASHDDDEAEKKYRDPHAEKEGKSSETIGNRAHGPPDDRDFLKHIFEKDNDDEESRPDVVNTEDEFLSRYFTEDVLRQLRENTTAAEDRKREESRNREDVHETLSRILDKKDRFSRLDEDLDKKIKEGEAVPIRYNNFWSLEYESPRRKDNSVEAEKEEEEEEEEA</sequence>
<evidence type="ECO:0000256" key="1">
    <source>
        <dbReference type="SAM" id="MobiDB-lite"/>
    </source>
</evidence>
<feature type="compositionally biased region" description="Basic and acidic residues" evidence="1">
    <location>
        <begin position="456"/>
        <end position="476"/>
    </location>
</feature>
<feature type="compositionally biased region" description="Polar residues" evidence="1">
    <location>
        <begin position="547"/>
        <end position="575"/>
    </location>
</feature>
<feature type="compositionally biased region" description="Polar residues" evidence="1">
    <location>
        <begin position="444"/>
        <end position="453"/>
    </location>
</feature>
<feature type="compositionally biased region" description="Basic and acidic residues" evidence="1">
    <location>
        <begin position="423"/>
        <end position="432"/>
    </location>
</feature>
<feature type="compositionally biased region" description="Basic and acidic residues" evidence="1">
    <location>
        <begin position="494"/>
        <end position="505"/>
    </location>
</feature>
<dbReference type="AlphaFoldDB" id="A0A6P3XIS8"/>
<feature type="region of interest" description="Disordered" evidence="1">
    <location>
        <begin position="867"/>
        <end position="887"/>
    </location>
</feature>
<organism evidence="2 3">
    <name type="scientific">Dinoponera quadriceps</name>
    <name type="common">South American ant</name>
    <dbReference type="NCBI Taxonomy" id="609295"/>
    <lineage>
        <taxon>Eukaryota</taxon>
        <taxon>Metazoa</taxon>
        <taxon>Ecdysozoa</taxon>
        <taxon>Arthropoda</taxon>
        <taxon>Hexapoda</taxon>
        <taxon>Insecta</taxon>
        <taxon>Pterygota</taxon>
        <taxon>Neoptera</taxon>
        <taxon>Endopterygota</taxon>
        <taxon>Hymenoptera</taxon>
        <taxon>Apocrita</taxon>
        <taxon>Aculeata</taxon>
        <taxon>Formicoidea</taxon>
        <taxon>Formicidae</taxon>
        <taxon>Ponerinae</taxon>
        <taxon>Ponerini</taxon>
        <taxon>Dinoponera</taxon>
    </lineage>
</organism>
<feature type="region of interest" description="Disordered" evidence="1">
    <location>
        <begin position="719"/>
        <end position="782"/>
    </location>
</feature>
<gene>
    <name evidence="3" type="primary">LOC106746168</name>
</gene>
<feature type="region of interest" description="Disordered" evidence="1">
    <location>
        <begin position="802"/>
        <end position="823"/>
    </location>
</feature>
<reference evidence="3" key="1">
    <citation type="submission" date="2025-08" db="UniProtKB">
        <authorList>
            <consortium name="RefSeq"/>
        </authorList>
    </citation>
    <scope>IDENTIFICATION</scope>
</reference>
<feature type="region of interest" description="Disordered" evidence="1">
    <location>
        <begin position="648"/>
        <end position="704"/>
    </location>
</feature>
<dbReference type="Proteomes" id="UP000515204">
    <property type="component" value="Unplaced"/>
</dbReference>
<accession>A0A6P3XIS8</accession>
<dbReference type="RefSeq" id="XP_014477908.1">
    <property type="nucleotide sequence ID" value="XM_014622422.1"/>
</dbReference>
<feature type="compositionally biased region" description="Acidic residues" evidence="1">
    <location>
        <begin position="770"/>
        <end position="782"/>
    </location>
</feature>
<feature type="region of interest" description="Disordered" evidence="1">
    <location>
        <begin position="382"/>
        <end position="613"/>
    </location>
</feature>
<feature type="region of interest" description="Disordered" evidence="1">
    <location>
        <begin position="63"/>
        <end position="104"/>
    </location>
</feature>
<keyword evidence="2" id="KW-1185">Reference proteome</keyword>
<feature type="compositionally biased region" description="Basic and acidic residues" evidence="1">
    <location>
        <begin position="648"/>
        <end position="679"/>
    </location>
</feature>
<protein>
    <submittedName>
        <fullName evidence="3">Microtubule-associated protein futsch-like</fullName>
    </submittedName>
</protein>
<feature type="compositionally biased region" description="Basic and acidic residues" evidence="1">
    <location>
        <begin position="576"/>
        <end position="588"/>
    </location>
</feature>
<feature type="compositionally biased region" description="Basic and acidic residues" evidence="1">
    <location>
        <begin position="730"/>
        <end position="745"/>
    </location>
</feature>
<feature type="compositionally biased region" description="Polar residues" evidence="1">
    <location>
        <begin position="81"/>
        <end position="95"/>
    </location>
</feature>
<evidence type="ECO:0000313" key="2">
    <source>
        <dbReference type="Proteomes" id="UP000515204"/>
    </source>
</evidence>